<keyword evidence="2" id="KW-0689">Ribosomal protein</keyword>
<dbReference type="PROSITE" id="PS51186">
    <property type="entry name" value="GNAT"/>
    <property type="match status" value="1"/>
</dbReference>
<accession>A0A068TH03</accession>
<keyword evidence="2" id="KW-0687">Ribonucleoprotein</keyword>
<evidence type="ECO:0000313" key="2">
    <source>
        <dbReference type="EMBL" id="CDN57663.1"/>
    </source>
</evidence>
<dbReference type="InterPro" id="IPR016181">
    <property type="entry name" value="Acyl_CoA_acyltransferase"/>
</dbReference>
<dbReference type="Gene3D" id="3.40.630.30">
    <property type="match status" value="1"/>
</dbReference>
<dbReference type="PANTHER" id="PTHR43792">
    <property type="entry name" value="GNAT FAMILY, PUTATIVE (AFU_ORTHOLOGUE AFUA_3G00765)-RELATED-RELATED"/>
    <property type="match status" value="1"/>
</dbReference>
<dbReference type="AlphaFoldDB" id="A0A068TH03"/>
<keyword evidence="2" id="KW-0614">Plasmid</keyword>
<dbReference type="HOGENOM" id="CLU_013985_3_1_5"/>
<dbReference type="PANTHER" id="PTHR43792:SF1">
    <property type="entry name" value="N-ACETYLTRANSFERASE DOMAIN-CONTAINING PROTEIN"/>
    <property type="match status" value="1"/>
</dbReference>
<evidence type="ECO:0000313" key="3">
    <source>
        <dbReference type="Proteomes" id="UP000028186"/>
    </source>
</evidence>
<dbReference type="SUPFAM" id="SSF55729">
    <property type="entry name" value="Acyl-CoA N-acyltransferases (Nat)"/>
    <property type="match status" value="1"/>
</dbReference>
<proteinExistence type="predicted"/>
<reference evidence="3" key="1">
    <citation type="journal article" date="2014" name="BMC Genomics">
        <title>Genome sequencing of two Neorhizobium galegae strains reveals a noeT gene responsible for the unusual acetylation of the nodulation factors.</title>
        <authorList>
            <person name="Osterman J."/>
            <person name="Marsh J."/>
            <person name="Laine P.K."/>
            <person name="Zeng Z."/>
            <person name="Alatalo E."/>
            <person name="Sullivan J.T."/>
            <person name="Young J.P."/>
            <person name="Thomas-Oates J."/>
            <person name="Paulin L."/>
            <person name="Lindstrom K."/>
        </authorList>
    </citation>
    <scope>NUCLEOTIDE SEQUENCE [LARGE SCALE GENOMIC DNA]</scope>
    <source>
        <strain evidence="3">HAMBI 1141</strain>
        <plasmid evidence="3">II</plasmid>
    </source>
</reference>
<dbReference type="Pfam" id="PF13302">
    <property type="entry name" value="Acetyltransf_3"/>
    <property type="match status" value="1"/>
</dbReference>
<evidence type="ECO:0000259" key="1">
    <source>
        <dbReference type="PROSITE" id="PS51186"/>
    </source>
</evidence>
<dbReference type="Proteomes" id="UP000028186">
    <property type="component" value="Plasmid pHAMBI1141a"/>
</dbReference>
<dbReference type="KEGG" id="ngl:RG1141_PA08310"/>
<dbReference type="EMBL" id="HG938356">
    <property type="protein sequence ID" value="CDN57663.1"/>
    <property type="molecule type" value="Genomic_DNA"/>
</dbReference>
<dbReference type="PATRIC" id="fig|1028801.3.peg.5432"/>
<dbReference type="GO" id="GO:0016747">
    <property type="term" value="F:acyltransferase activity, transferring groups other than amino-acyl groups"/>
    <property type="evidence" value="ECO:0007669"/>
    <property type="project" value="InterPro"/>
</dbReference>
<dbReference type="eggNOG" id="COG1670">
    <property type="taxonomic scope" value="Bacteria"/>
</dbReference>
<name>A0A068TH03_NEOGA</name>
<dbReference type="InterPro" id="IPR000182">
    <property type="entry name" value="GNAT_dom"/>
</dbReference>
<keyword evidence="2" id="KW-0808">Transferase</keyword>
<protein>
    <submittedName>
        <fullName evidence="2">Acetyltransferase, ribosomal protein N-acetylase</fullName>
    </submittedName>
</protein>
<dbReference type="RefSeq" id="WP_040124841.1">
    <property type="nucleotide sequence ID" value="NZ_HG938356.1"/>
</dbReference>
<dbReference type="InterPro" id="IPR051531">
    <property type="entry name" value="N-acetyltransferase"/>
</dbReference>
<feature type="domain" description="N-acetyltransferase" evidence="1">
    <location>
        <begin position="8"/>
        <end position="170"/>
    </location>
</feature>
<organism evidence="2 3">
    <name type="scientific">Neorhizobium galegae bv. officinalis bv. officinalis str. HAMBI 1141</name>
    <dbReference type="NCBI Taxonomy" id="1028801"/>
    <lineage>
        <taxon>Bacteria</taxon>
        <taxon>Pseudomonadati</taxon>
        <taxon>Pseudomonadota</taxon>
        <taxon>Alphaproteobacteria</taxon>
        <taxon>Hyphomicrobiales</taxon>
        <taxon>Rhizobiaceae</taxon>
        <taxon>Rhizobium/Agrobacterium group</taxon>
        <taxon>Neorhizobium</taxon>
    </lineage>
</organism>
<gene>
    <name evidence="2" type="ORF">RG1141_PA08310</name>
</gene>
<sequence>MNLETERLFMRPVTTRDGDALHRLHTDPLVVELIMQGKPLTRAESDARLDLYLNEWDRYGYGFWMIYLREPNGDLTFVGRAGLRRYDENNVEVGVCLFGFSSGKGIAGESLEAAIEFGFRRLPLRRLVCVVRPTNIRSQKAMLRLGFSFVGMTEHLGTAFRFYEMQRPCKFAL</sequence>
<dbReference type="GO" id="GO:0005840">
    <property type="term" value="C:ribosome"/>
    <property type="evidence" value="ECO:0007669"/>
    <property type="project" value="UniProtKB-KW"/>
</dbReference>
<geneLocation type="plasmid" evidence="3">
    <name>II</name>
</geneLocation>